<evidence type="ECO:0000256" key="11">
    <source>
        <dbReference type="ARBA" id="ARBA00023303"/>
    </source>
</evidence>
<dbReference type="GO" id="GO:0008076">
    <property type="term" value="C:voltage-gated potassium channel complex"/>
    <property type="evidence" value="ECO:0007669"/>
    <property type="project" value="InterPro"/>
</dbReference>
<evidence type="ECO:0000256" key="7">
    <source>
        <dbReference type="ARBA" id="ARBA00022958"/>
    </source>
</evidence>
<feature type="transmembrane region" description="Helical" evidence="12">
    <location>
        <begin position="21"/>
        <end position="39"/>
    </location>
</feature>
<gene>
    <name evidence="14" type="ORF">C7B77_06530</name>
</gene>
<evidence type="ECO:0000313" key="14">
    <source>
        <dbReference type="EMBL" id="PSB57958.1"/>
    </source>
</evidence>
<dbReference type="Gene3D" id="1.10.287.70">
    <property type="match status" value="1"/>
</dbReference>
<evidence type="ECO:0000256" key="4">
    <source>
        <dbReference type="ARBA" id="ARBA00022692"/>
    </source>
</evidence>
<comment type="caution">
    <text evidence="14">The sequence shown here is derived from an EMBL/GenBank/DDBJ whole genome shotgun (WGS) entry which is preliminary data.</text>
</comment>
<dbReference type="InterPro" id="IPR028325">
    <property type="entry name" value="VG_K_chnl"/>
</dbReference>
<protein>
    <submittedName>
        <fullName evidence="14">Ion transporter</fullName>
    </submittedName>
</protein>
<feature type="transmembrane region" description="Helical" evidence="12">
    <location>
        <begin position="137"/>
        <end position="155"/>
    </location>
</feature>
<keyword evidence="9" id="KW-0406">Ion transport</keyword>
<feature type="transmembrane region" description="Helical" evidence="12">
    <location>
        <begin position="167"/>
        <end position="186"/>
    </location>
</feature>
<keyword evidence="15" id="KW-1185">Reference proteome</keyword>
<evidence type="ECO:0000259" key="13">
    <source>
        <dbReference type="Pfam" id="PF00520"/>
    </source>
</evidence>
<keyword evidence="7" id="KW-0630">Potassium</keyword>
<evidence type="ECO:0000256" key="10">
    <source>
        <dbReference type="ARBA" id="ARBA00023136"/>
    </source>
</evidence>
<feature type="transmembrane region" description="Helical" evidence="12">
    <location>
        <begin position="81"/>
        <end position="109"/>
    </location>
</feature>
<dbReference type="GO" id="GO:0005249">
    <property type="term" value="F:voltage-gated potassium channel activity"/>
    <property type="evidence" value="ECO:0007669"/>
    <property type="project" value="InterPro"/>
</dbReference>
<comment type="subcellular location">
    <subcellularLocation>
        <location evidence="1">Membrane</location>
        <topology evidence="1">Multi-pass membrane protein</topology>
    </subcellularLocation>
</comment>
<evidence type="ECO:0000256" key="1">
    <source>
        <dbReference type="ARBA" id="ARBA00004141"/>
    </source>
</evidence>
<keyword evidence="4 12" id="KW-0812">Transmembrane</keyword>
<keyword evidence="8 12" id="KW-1133">Transmembrane helix</keyword>
<evidence type="ECO:0000256" key="2">
    <source>
        <dbReference type="ARBA" id="ARBA00022448"/>
    </source>
</evidence>
<keyword evidence="11" id="KW-0407">Ion channel</keyword>
<keyword evidence="5" id="KW-0631">Potassium channel</keyword>
<dbReference type="RefSeq" id="WP_106301768.1">
    <property type="nucleotide sequence ID" value="NZ_PVWO01000054.1"/>
</dbReference>
<proteinExistence type="predicted"/>
<dbReference type="InterPro" id="IPR027359">
    <property type="entry name" value="Volt_channel_dom_sf"/>
</dbReference>
<evidence type="ECO:0000256" key="9">
    <source>
        <dbReference type="ARBA" id="ARBA00023065"/>
    </source>
</evidence>
<keyword evidence="3" id="KW-0633">Potassium transport</keyword>
<dbReference type="PRINTS" id="PR00169">
    <property type="entry name" value="KCHANNEL"/>
</dbReference>
<evidence type="ECO:0000256" key="6">
    <source>
        <dbReference type="ARBA" id="ARBA00022882"/>
    </source>
</evidence>
<dbReference type="PANTHER" id="PTHR11537:SF254">
    <property type="entry name" value="POTASSIUM VOLTAGE-GATED CHANNEL PROTEIN SHAB"/>
    <property type="match status" value="1"/>
</dbReference>
<dbReference type="EMBL" id="PVWO01000054">
    <property type="protein sequence ID" value="PSB57958.1"/>
    <property type="molecule type" value="Genomic_DNA"/>
</dbReference>
<name>A0A2T1GJH9_9CYAN</name>
<dbReference type="Proteomes" id="UP000238937">
    <property type="component" value="Unassembled WGS sequence"/>
</dbReference>
<dbReference type="Gene3D" id="1.20.120.350">
    <property type="entry name" value="Voltage-gated potassium channels. Chain C"/>
    <property type="match status" value="1"/>
</dbReference>
<dbReference type="AlphaFoldDB" id="A0A2T1GJH9"/>
<accession>A0A2T1GJH9</accession>
<evidence type="ECO:0000256" key="5">
    <source>
        <dbReference type="ARBA" id="ARBA00022826"/>
    </source>
</evidence>
<feature type="transmembrane region" description="Helical" evidence="12">
    <location>
        <begin position="51"/>
        <end position="69"/>
    </location>
</feature>
<dbReference type="OrthoDB" id="9810759at2"/>
<dbReference type="InterPro" id="IPR005821">
    <property type="entry name" value="Ion_trans_dom"/>
</dbReference>
<evidence type="ECO:0000256" key="3">
    <source>
        <dbReference type="ARBA" id="ARBA00022538"/>
    </source>
</evidence>
<keyword evidence="10 12" id="KW-0472">Membrane</keyword>
<dbReference type="Pfam" id="PF00520">
    <property type="entry name" value="Ion_trans"/>
    <property type="match status" value="1"/>
</dbReference>
<keyword evidence="6" id="KW-0851">Voltage-gated channel</keyword>
<keyword evidence="2" id="KW-0813">Transport</keyword>
<dbReference type="GO" id="GO:0001508">
    <property type="term" value="P:action potential"/>
    <property type="evidence" value="ECO:0007669"/>
    <property type="project" value="TreeGrafter"/>
</dbReference>
<feature type="transmembrane region" description="Helical" evidence="12">
    <location>
        <begin position="198"/>
        <end position="215"/>
    </location>
</feature>
<sequence length="256" mass="28729">MILADKISIYLEDIEHPIGRTVNLAIAGLVVVSTGIFIAETYPISSELRSIFSRIDLIILYIFAVEYLLRLIAAPDKLKYLFSFYSLIDLIAILPMLTGITDVSFIRILRWFRILRLLRFIEGKTLLGNLDREDSSIVTRILFTIFSIIFIYSGLIYQVEHPINPKFATFFDAVYFAVATMTTVGFGDITPISDAGKFMTVLMILSGIALIPWQLGDLIKQVAKSANKVNAVCHKCQLSSHDLDASFCKRCGTKLS</sequence>
<dbReference type="SUPFAM" id="SSF81324">
    <property type="entry name" value="Voltage-gated potassium channels"/>
    <property type="match status" value="1"/>
</dbReference>
<evidence type="ECO:0000256" key="8">
    <source>
        <dbReference type="ARBA" id="ARBA00022989"/>
    </source>
</evidence>
<dbReference type="PANTHER" id="PTHR11537">
    <property type="entry name" value="VOLTAGE-GATED POTASSIUM CHANNEL"/>
    <property type="match status" value="1"/>
</dbReference>
<evidence type="ECO:0000313" key="15">
    <source>
        <dbReference type="Proteomes" id="UP000238937"/>
    </source>
</evidence>
<evidence type="ECO:0000256" key="12">
    <source>
        <dbReference type="SAM" id="Phobius"/>
    </source>
</evidence>
<organism evidence="14 15">
    <name type="scientific">Chamaesiphon polymorphus CCALA 037</name>
    <dbReference type="NCBI Taxonomy" id="2107692"/>
    <lineage>
        <taxon>Bacteria</taxon>
        <taxon>Bacillati</taxon>
        <taxon>Cyanobacteriota</taxon>
        <taxon>Cyanophyceae</taxon>
        <taxon>Gomontiellales</taxon>
        <taxon>Chamaesiphonaceae</taxon>
        <taxon>Chamaesiphon</taxon>
    </lineage>
</organism>
<reference evidence="14 15" key="1">
    <citation type="submission" date="2018-03" db="EMBL/GenBank/DDBJ databases">
        <title>The ancient ancestry and fast evolution of plastids.</title>
        <authorList>
            <person name="Moore K.R."/>
            <person name="Magnabosco C."/>
            <person name="Momper L."/>
            <person name="Gold D.A."/>
            <person name="Bosak T."/>
            <person name="Fournier G.P."/>
        </authorList>
    </citation>
    <scope>NUCLEOTIDE SEQUENCE [LARGE SCALE GENOMIC DNA]</scope>
    <source>
        <strain evidence="14 15">CCALA 037</strain>
    </source>
</reference>
<feature type="domain" description="Ion transport" evidence="13">
    <location>
        <begin position="21"/>
        <end position="211"/>
    </location>
</feature>